<evidence type="ECO:0000313" key="1">
    <source>
        <dbReference type="EMBL" id="GAI45568.1"/>
    </source>
</evidence>
<feature type="non-terminal residue" evidence="1">
    <location>
        <position position="1"/>
    </location>
</feature>
<organism evidence="1">
    <name type="scientific">marine sediment metagenome</name>
    <dbReference type="NCBI Taxonomy" id="412755"/>
    <lineage>
        <taxon>unclassified sequences</taxon>
        <taxon>metagenomes</taxon>
        <taxon>ecological metagenomes</taxon>
    </lineage>
</organism>
<accession>X1NPP4</accession>
<gene>
    <name evidence="1" type="ORF">S06H3_43378</name>
</gene>
<dbReference type="EMBL" id="BARV01026905">
    <property type="protein sequence ID" value="GAI45568.1"/>
    <property type="molecule type" value="Genomic_DNA"/>
</dbReference>
<reference evidence="1" key="1">
    <citation type="journal article" date="2014" name="Front. Microbiol.">
        <title>High frequency of phylogenetically diverse reductive dehalogenase-homologous genes in deep subseafloor sedimentary metagenomes.</title>
        <authorList>
            <person name="Kawai M."/>
            <person name="Futagami T."/>
            <person name="Toyoda A."/>
            <person name="Takaki Y."/>
            <person name="Nishi S."/>
            <person name="Hori S."/>
            <person name="Arai W."/>
            <person name="Tsubouchi T."/>
            <person name="Morono Y."/>
            <person name="Uchiyama I."/>
            <person name="Ito T."/>
            <person name="Fujiyama A."/>
            <person name="Inagaki F."/>
            <person name="Takami H."/>
        </authorList>
    </citation>
    <scope>NUCLEOTIDE SEQUENCE</scope>
    <source>
        <strain evidence="1">Expedition CK06-06</strain>
    </source>
</reference>
<sequence length="40" mass="4745">RSKVKYLGNRVKALCLNHVANKATIHYALKYEELRRDCLR</sequence>
<comment type="caution">
    <text evidence="1">The sequence shown here is derived from an EMBL/GenBank/DDBJ whole genome shotgun (WGS) entry which is preliminary data.</text>
</comment>
<name>X1NPP4_9ZZZZ</name>
<dbReference type="AlphaFoldDB" id="X1NPP4"/>
<proteinExistence type="predicted"/>
<protein>
    <submittedName>
        <fullName evidence="1">Uncharacterized protein</fullName>
    </submittedName>
</protein>